<dbReference type="Proteomes" id="UP000017081">
    <property type="component" value="Unassembled WGS sequence"/>
</dbReference>
<comment type="caution">
    <text evidence="9">The sequence shown here is derived from an EMBL/GenBank/DDBJ whole genome shotgun (WGS) entry which is preliminary data.</text>
</comment>
<feature type="transmembrane region" description="Helical" evidence="7">
    <location>
        <begin position="133"/>
        <end position="150"/>
    </location>
</feature>
<proteinExistence type="inferred from homology"/>
<keyword evidence="4 7" id="KW-0812">Transmembrane</keyword>
<gene>
    <name evidence="9" type="ORF">HMPREF0202_01849</name>
</gene>
<dbReference type="Gene3D" id="1.10.3720.10">
    <property type="entry name" value="MetI-like"/>
    <property type="match status" value="1"/>
</dbReference>
<accession>U7VAU2</accession>
<keyword evidence="5 7" id="KW-1133">Transmembrane helix</keyword>
<dbReference type="AlphaFoldDB" id="U7VAU2"/>
<comment type="similarity">
    <text evidence="7">Belongs to the binding-protein-dependent transport system permease family.</text>
</comment>
<evidence type="ECO:0000256" key="7">
    <source>
        <dbReference type="RuleBase" id="RU363032"/>
    </source>
</evidence>
<dbReference type="PANTHER" id="PTHR43744:SF2">
    <property type="entry name" value="ARABINOOLIGOSACCHARIDES TRANSPORT SYSTEM PERMEASE PROTEIN ARAQ"/>
    <property type="match status" value="1"/>
</dbReference>
<dbReference type="InterPro" id="IPR035906">
    <property type="entry name" value="MetI-like_sf"/>
</dbReference>
<dbReference type="PANTHER" id="PTHR43744">
    <property type="entry name" value="ABC TRANSPORTER PERMEASE PROTEIN MG189-RELATED-RELATED"/>
    <property type="match status" value="1"/>
</dbReference>
<feature type="transmembrane region" description="Helical" evidence="7">
    <location>
        <begin position="69"/>
        <end position="93"/>
    </location>
</feature>
<dbReference type="STRING" id="1319815.HMPREF0202_01849"/>
<evidence type="ECO:0000256" key="1">
    <source>
        <dbReference type="ARBA" id="ARBA00004651"/>
    </source>
</evidence>
<keyword evidence="3" id="KW-1003">Cell membrane</keyword>
<dbReference type="GO" id="GO:0005886">
    <property type="term" value="C:plasma membrane"/>
    <property type="evidence" value="ECO:0007669"/>
    <property type="project" value="UniProtKB-SubCell"/>
</dbReference>
<dbReference type="SUPFAM" id="SSF161098">
    <property type="entry name" value="MetI-like"/>
    <property type="match status" value="1"/>
</dbReference>
<feature type="transmembrane region" description="Helical" evidence="7">
    <location>
        <begin position="233"/>
        <end position="254"/>
    </location>
</feature>
<dbReference type="RefSeq" id="WP_023051385.1">
    <property type="nucleotide sequence ID" value="NZ_CP173070.2"/>
</dbReference>
<feature type="domain" description="ABC transmembrane type-1" evidence="8">
    <location>
        <begin position="65"/>
        <end position="254"/>
    </location>
</feature>
<protein>
    <recommendedName>
        <fullName evidence="8">ABC transmembrane type-1 domain-containing protein</fullName>
    </recommendedName>
</protein>
<feature type="transmembrane region" description="Helical" evidence="7">
    <location>
        <begin position="188"/>
        <end position="213"/>
    </location>
</feature>
<evidence type="ECO:0000259" key="8">
    <source>
        <dbReference type="PROSITE" id="PS50928"/>
    </source>
</evidence>
<evidence type="ECO:0000256" key="5">
    <source>
        <dbReference type="ARBA" id="ARBA00022989"/>
    </source>
</evidence>
<name>U7VAU2_9FUSO</name>
<evidence type="ECO:0000256" key="2">
    <source>
        <dbReference type="ARBA" id="ARBA00022448"/>
    </source>
</evidence>
<feature type="transmembrane region" description="Helical" evidence="7">
    <location>
        <begin position="7"/>
        <end position="28"/>
    </location>
</feature>
<keyword evidence="6 7" id="KW-0472">Membrane</keyword>
<reference evidence="9 10" key="1">
    <citation type="submission" date="2013-08" db="EMBL/GenBank/DDBJ databases">
        <authorList>
            <person name="Weinstock G."/>
            <person name="Sodergren E."/>
            <person name="Wylie T."/>
            <person name="Fulton L."/>
            <person name="Fulton R."/>
            <person name="Fronick C."/>
            <person name="O'Laughlin M."/>
            <person name="Godfrey J."/>
            <person name="Miner T."/>
            <person name="Herter B."/>
            <person name="Appelbaum E."/>
            <person name="Cordes M."/>
            <person name="Lek S."/>
            <person name="Wollam A."/>
            <person name="Pepin K.H."/>
            <person name="Palsikar V.B."/>
            <person name="Mitreva M."/>
            <person name="Wilson R.K."/>
        </authorList>
    </citation>
    <scope>NUCLEOTIDE SEQUENCE [LARGE SCALE GENOMIC DNA]</scope>
    <source>
        <strain evidence="9 10">ATCC BAA-474</strain>
    </source>
</reference>
<comment type="subcellular location">
    <subcellularLocation>
        <location evidence="1 7">Cell membrane</location>
        <topology evidence="1 7">Multi-pass membrane protein</topology>
    </subcellularLocation>
</comment>
<keyword evidence="10" id="KW-1185">Reference proteome</keyword>
<dbReference type="eggNOG" id="COG0395">
    <property type="taxonomic scope" value="Bacteria"/>
</dbReference>
<dbReference type="CDD" id="cd06261">
    <property type="entry name" value="TM_PBP2"/>
    <property type="match status" value="1"/>
</dbReference>
<sequence length="267" mass="29593">MKIKNLVSHIFLIICSIFTLFPFLWLIIGATNSSSQITIGKMSIGTNFLINFSSAIKKANVLLGLKNSLVIALSITILVLIISSLAGYSLVIFPDSKRDFIFKVMLFSMMIPFAGQLIPLFKIFTKIGLLNTYLAAILPSISSVYLAFFFKQSFKAFPRELIEASRLDGLSEFGIFLKIVFPVMKSTYAAAGIVAFMGAWNSYMWPLIVLQSNKKMTLPMMAASISNGYSPDYGALMVILIIATLPMIIVFFTLQRHFVQGMTGSIK</sequence>
<dbReference type="GO" id="GO:0055085">
    <property type="term" value="P:transmembrane transport"/>
    <property type="evidence" value="ECO:0007669"/>
    <property type="project" value="InterPro"/>
</dbReference>
<evidence type="ECO:0000313" key="9">
    <source>
        <dbReference type="EMBL" id="ERT68244.1"/>
    </source>
</evidence>
<dbReference type="EMBL" id="AXZF01000073">
    <property type="protein sequence ID" value="ERT68244.1"/>
    <property type="molecule type" value="Genomic_DNA"/>
</dbReference>
<feature type="transmembrane region" description="Helical" evidence="7">
    <location>
        <begin position="100"/>
        <end position="121"/>
    </location>
</feature>
<dbReference type="PROSITE" id="PS50928">
    <property type="entry name" value="ABC_TM1"/>
    <property type="match status" value="1"/>
</dbReference>
<dbReference type="Pfam" id="PF00528">
    <property type="entry name" value="BPD_transp_1"/>
    <property type="match status" value="1"/>
</dbReference>
<evidence type="ECO:0000256" key="6">
    <source>
        <dbReference type="ARBA" id="ARBA00023136"/>
    </source>
</evidence>
<evidence type="ECO:0000313" key="10">
    <source>
        <dbReference type="Proteomes" id="UP000017081"/>
    </source>
</evidence>
<evidence type="ECO:0000256" key="4">
    <source>
        <dbReference type="ARBA" id="ARBA00022692"/>
    </source>
</evidence>
<keyword evidence="2 7" id="KW-0813">Transport</keyword>
<dbReference type="InterPro" id="IPR000515">
    <property type="entry name" value="MetI-like"/>
</dbReference>
<dbReference type="HOGENOM" id="CLU_016047_1_1_0"/>
<organism evidence="9 10">
    <name type="scientific">Cetobacterium somerae ATCC BAA-474</name>
    <dbReference type="NCBI Taxonomy" id="1319815"/>
    <lineage>
        <taxon>Bacteria</taxon>
        <taxon>Fusobacteriati</taxon>
        <taxon>Fusobacteriota</taxon>
        <taxon>Fusobacteriia</taxon>
        <taxon>Fusobacteriales</taxon>
        <taxon>Fusobacteriaceae</taxon>
        <taxon>Cetobacterium</taxon>
    </lineage>
</organism>
<evidence type="ECO:0000256" key="3">
    <source>
        <dbReference type="ARBA" id="ARBA00022475"/>
    </source>
</evidence>